<keyword evidence="3" id="KW-1185">Reference proteome</keyword>
<feature type="transmembrane region" description="Helical" evidence="1">
    <location>
        <begin position="87"/>
        <end position="103"/>
    </location>
</feature>
<gene>
    <name evidence="2" type="ORF">ACFQNG_13240</name>
</gene>
<dbReference type="RefSeq" id="WP_379865686.1">
    <property type="nucleotide sequence ID" value="NZ_JBHTBW010000045.1"/>
</dbReference>
<sequence>MKQRQMALTVKNVVGQGNQQAQQENVSGLQGWTWWQQLIGVEMLIGGMIVFWYYCVEVYYEAKFGQYNIPLDYVDFSFNSIIEPSKYLTQYIVVAVLCIFMGADIRNKPIYYVNAFLLCSAIMLTNITFLGLSKATIIFASNIIFFGASILVVTRFYTIIFMQKTEILDKFVIRTSKGFVIFIYLISSIMCLIFIPFVMTISGLLSSTNSKFYIIEQNKQPKVVLDTYKDYYITAPVNIKNKTFKPEFELIPMHKDDNDPPVKVVKDTKELNQAEKQEEKIVLKYMEIGPLRSETPSKP</sequence>
<dbReference type="Proteomes" id="UP001596500">
    <property type="component" value="Unassembled WGS sequence"/>
</dbReference>
<accession>A0ABW2RLV8</accession>
<feature type="transmembrane region" description="Helical" evidence="1">
    <location>
        <begin position="179"/>
        <end position="205"/>
    </location>
</feature>
<reference evidence="3" key="1">
    <citation type="journal article" date="2019" name="Int. J. Syst. Evol. Microbiol.">
        <title>The Global Catalogue of Microorganisms (GCM) 10K type strain sequencing project: providing services to taxonomists for standard genome sequencing and annotation.</title>
        <authorList>
            <consortium name="The Broad Institute Genomics Platform"/>
            <consortium name="The Broad Institute Genome Sequencing Center for Infectious Disease"/>
            <person name="Wu L."/>
            <person name="Ma J."/>
        </authorList>
    </citation>
    <scope>NUCLEOTIDE SEQUENCE [LARGE SCALE GENOMIC DNA]</scope>
    <source>
        <strain evidence="3">CGMCC 1.12942</strain>
    </source>
</reference>
<proteinExistence type="predicted"/>
<feature type="transmembrane region" description="Helical" evidence="1">
    <location>
        <begin position="110"/>
        <end position="131"/>
    </location>
</feature>
<keyword evidence="1" id="KW-0472">Membrane</keyword>
<keyword evidence="1" id="KW-0812">Transmembrane</keyword>
<evidence type="ECO:0000256" key="1">
    <source>
        <dbReference type="SAM" id="Phobius"/>
    </source>
</evidence>
<dbReference type="EMBL" id="JBHTBW010000045">
    <property type="protein sequence ID" value="MFC7442057.1"/>
    <property type="molecule type" value="Genomic_DNA"/>
</dbReference>
<evidence type="ECO:0000313" key="3">
    <source>
        <dbReference type="Proteomes" id="UP001596500"/>
    </source>
</evidence>
<feature type="transmembrane region" description="Helical" evidence="1">
    <location>
        <begin position="34"/>
        <end position="54"/>
    </location>
</feature>
<comment type="caution">
    <text evidence="2">The sequence shown here is derived from an EMBL/GenBank/DDBJ whole genome shotgun (WGS) entry which is preliminary data.</text>
</comment>
<feature type="transmembrane region" description="Helical" evidence="1">
    <location>
        <begin position="137"/>
        <end position="158"/>
    </location>
</feature>
<name>A0ABW2RLV8_9BACL</name>
<evidence type="ECO:0000313" key="2">
    <source>
        <dbReference type="EMBL" id="MFC7442057.1"/>
    </source>
</evidence>
<organism evidence="2 3">
    <name type="scientific">Laceyella putida</name>
    <dbReference type="NCBI Taxonomy" id="110101"/>
    <lineage>
        <taxon>Bacteria</taxon>
        <taxon>Bacillati</taxon>
        <taxon>Bacillota</taxon>
        <taxon>Bacilli</taxon>
        <taxon>Bacillales</taxon>
        <taxon>Thermoactinomycetaceae</taxon>
        <taxon>Laceyella</taxon>
    </lineage>
</organism>
<keyword evidence="1" id="KW-1133">Transmembrane helix</keyword>
<protein>
    <submittedName>
        <fullName evidence="2">Uncharacterized protein</fullName>
    </submittedName>
</protein>